<dbReference type="AlphaFoldDB" id="A0A938Y2U7"/>
<proteinExistence type="predicted"/>
<name>A0A938Y2U7_9ACTN</name>
<evidence type="ECO:0000313" key="1">
    <source>
        <dbReference type="EMBL" id="MBM9458958.1"/>
    </source>
</evidence>
<evidence type="ECO:0000313" key="2">
    <source>
        <dbReference type="Proteomes" id="UP000663791"/>
    </source>
</evidence>
<reference evidence="1" key="1">
    <citation type="submission" date="2021-01" db="EMBL/GenBank/DDBJ databases">
        <title>Novel species in genus Nocardioides.</title>
        <authorList>
            <person name="Zhang G."/>
        </authorList>
    </citation>
    <scope>NUCLEOTIDE SEQUENCE</scope>
    <source>
        <strain evidence="1">Zg-536</strain>
    </source>
</reference>
<keyword evidence="2" id="KW-1185">Reference proteome</keyword>
<comment type="caution">
    <text evidence="1">The sequence shown here is derived from an EMBL/GenBank/DDBJ whole genome shotgun (WGS) entry which is preliminary data.</text>
</comment>
<dbReference type="EMBL" id="JAERTX010000003">
    <property type="protein sequence ID" value="MBM9458958.1"/>
    <property type="molecule type" value="Genomic_DNA"/>
</dbReference>
<organism evidence="1 2">
    <name type="scientific">Nocardioides faecalis</name>
    <dbReference type="NCBI Taxonomy" id="2803858"/>
    <lineage>
        <taxon>Bacteria</taxon>
        <taxon>Bacillati</taxon>
        <taxon>Actinomycetota</taxon>
        <taxon>Actinomycetes</taxon>
        <taxon>Propionibacteriales</taxon>
        <taxon>Nocardioidaceae</taxon>
        <taxon>Nocardioides</taxon>
    </lineage>
</organism>
<sequence length="77" mass="8420">MTISIPQQHVHTVDVTEEALTYEAVKAVLGADPETLPVRTHAEHMARVGQDAWLAERLRELTTRHDSPVVPATPAAS</sequence>
<accession>A0A938Y2U7</accession>
<gene>
    <name evidence="1" type="ORF">JK386_03515</name>
</gene>
<dbReference type="Proteomes" id="UP000663791">
    <property type="component" value="Unassembled WGS sequence"/>
</dbReference>
<protein>
    <submittedName>
        <fullName evidence="1">Uncharacterized protein</fullName>
    </submittedName>
</protein>
<dbReference type="RefSeq" id="WP_205290262.1">
    <property type="nucleotide sequence ID" value="NZ_CP074406.1"/>
</dbReference>